<evidence type="ECO:0000256" key="1">
    <source>
        <dbReference type="SAM" id="MobiDB-lite"/>
    </source>
</evidence>
<dbReference type="EMBL" id="CAUYUJ010020753">
    <property type="protein sequence ID" value="CAK0900292.1"/>
    <property type="molecule type" value="Genomic_DNA"/>
</dbReference>
<evidence type="ECO:0000313" key="3">
    <source>
        <dbReference type="EMBL" id="CAK0900292.1"/>
    </source>
</evidence>
<feature type="compositionally biased region" description="Low complexity" evidence="1">
    <location>
        <begin position="86"/>
        <end position="103"/>
    </location>
</feature>
<feature type="compositionally biased region" description="Basic and acidic residues" evidence="1">
    <location>
        <begin position="24"/>
        <end position="36"/>
    </location>
</feature>
<reference evidence="3" key="1">
    <citation type="submission" date="2023-10" db="EMBL/GenBank/DDBJ databases">
        <authorList>
            <person name="Chen Y."/>
            <person name="Shah S."/>
            <person name="Dougan E. K."/>
            <person name="Thang M."/>
            <person name="Chan C."/>
        </authorList>
    </citation>
    <scope>NUCLEOTIDE SEQUENCE [LARGE SCALE GENOMIC DNA]</scope>
</reference>
<sequence>MGAGFGAQRAEVLSAAARCMDTEHGTSSVRLEEGTTRRTRPARPTLAATAGRALSSVLATSPLRVRRVRAARRGVPRAGGAGGGRLRAAPGAGRRALGPAPRAGVRRGRGGAARGAGPEGPQARALPLVRPRPGLRGDGGPGGGAAAAAGPGARLPRRPGALRRLLARDDAAGRGRRCRRQLPDPERRRGRARAGLRPRRARHGRRPGRAAGRRRAAAGAARGRATVPRALARLPHAGQLERASLRPAEAHVVLRGGKRYGLMQLPPPHLLAQSVLDPATGKKLTFGDIRARVNQGGSGVGCSALAQWSEGPGLDRPLAPRLLEGQCGNGSLSCWHRCMEISLAGVTEEDCSARGDGYSIQCVDQFDQIYVSGHGDFNPTCSNATETVTPRPPVVQPTSGEALTDQEWQSLTEPGSGANSDFSHKVQLDQQAGNTVLLWSLENDTSESGAAFLLHAKMIHRGTVGWMALGLENIGGNHNGMNGGSVVMAQYDPEQAEPLSVGEYRIHPTLTAFRHWKTPLESSEPENASLASSDFSIENGASVLEFRTSHVYKRALNLSKPIDDDSTSDVYGFPSQPHSVNRLIWALTQNAYCTADFGGYCAYHSSPDNNFLQREEFRGRVAIDLARGTIAEAVTTSAPEFTEASSAPAHARVQWAALLVASIMSPWLH</sequence>
<name>A0ABN9XKE6_9DINO</name>
<protein>
    <recommendedName>
        <fullName evidence="2">DOMON domain-containing protein</fullName>
    </recommendedName>
</protein>
<accession>A0ABN9XKE6</accession>
<dbReference type="Proteomes" id="UP001189429">
    <property type="component" value="Unassembled WGS sequence"/>
</dbReference>
<gene>
    <name evidence="3" type="ORF">PCOR1329_LOCUS77612</name>
</gene>
<dbReference type="InterPro" id="IPR005018">
    <property type="entry name" value="DOMON_domain"/>
</dbReference>
<feature type="compositionally biased region" description="Basic residues" evidence="1">
    <location>
        <begin position="188"/>
        <end position="216"/>
    </location>
</feature>
<proteinExistence type="predicted"/>
<feature type="region of interest" description="Disordered" evidence="1">
    <location>
        <begin position="72"/>
        <end position="224"/>
    </location>
</feature>
<feature type="region of interest" description="Disordered" evidence="1">
    <location>
        <begin position="24"/>
        <end position="43"/>
    </location>
</feature>
<feature type="domain" description="DOMON" evidence="2">
    <location>
        <begin position="433"/>
        <end position="574"/>
    </location>
</feature>
<organism evidence="3 4">
    <name type="scientific">Prorocentrum cordatum</name>
    <dbReference type="NCBI Taxonomy" id="2364126"/>
    <lineage>
        <taxon>Eukaryota</taxon>
        <taxon>Sar</taxon>
        <taxon>Alveolata</taxon>
        <taxon>Dinophyceae</taxon>
        <taxon>Prorocentrales</taxon>
        <taxon>Prorocentraceae</taxon>
        <taxon>Prorocentrum</taxon>
    </lineage>
</organism>
<evidence type="ECO:0000313" key="4">
    <source>
        <dbReference type="Proteomes" id="UP001189429"/>
    </source>
</evidence>
<evidence type="ECO:0000259" key="2">
    <source>
        <dbReference type="PROSITE" id="PS50836"/>
    </source>
</evidence>
<comment type="caution">
    <text evidence="3">The sequence shown here is derived from an EMBL/GenBank/DDBJ whole genome shotgun (WGS) entry which is preliminary data.</text>
</comment>
<dbReference type="PROSITE" id="PS50836">
    <property type="entry name" value="DOMON"/>
    <property type="match status" value="1"/>
</dbReference>
<keyword evidence="4" id="KW-1185">Reference proteome</keyword>
<feature type="compositionally biased region" description="Gly residues" evidence="1">
    <location>
        <begin position="136"/>
        <end position="145"/>
    </location>
</feature>
<feature type="compositionally biased region" description="Low complexity" evidence="1">
    <location>
        <begin position="119"/>
        <end position="134"/>
    </location>
</feature>